<dbReference type="GO" id="GO:0004252">
    <property type="term" value="F:serine-type endopeptidase activity"/>
    <property type="evidence" value="ECO:0007669"/>
    <property type="project" value="InterPro"/>
</dbReference>
<dbReference type="AlphaFoldDB" id="A0AA38G6T1"/>
<protein>
    <recommendedName>
        <fullName evidence="6">2-alkenal reductase (NAD(P)(+))</fullName>
    </recommendedName>
</protein>
<evidence type="ECO:0000256" key="1">
    <source>
        <dbReference type="ARBA" id="ARBA00010541"/>
    </source>
</evidence>
<evidence type="ECO:0000313" key="5">
    <source>
        <dbReference type="Proteomes" id="UP000824469"/>
    </source>
</evidence>
<dbReference type="PRINTS" id="PR00834">
    <property type="entry name" value="PROTEASES2C"/>
</dbReference>
<proteinExistence type="inferred from homology"/>
<dbReference type="Proteomes" id="UP000824469">
    <property type="component" value="Unassembled WGS sequence"/>
</dbReference>
<dbReference type="InterPro" id="IPR043504">
    <property type="entry name" value="Peptidase_S1_PA_chymotrypsin"/>
</dbReference>
<reference evidence="4 5" key="1">
    <citation type="journal article" date="2021" name="Nat. Plants">
        <title>The Taxus genome provides insights into paclitaxel biosynthesis.</title>
        <authorList>
            <person name="Xiong X."/>
            <person name="Gou J."/>
            <person name="Liao Q."/>
            <person name="Li Y."/>
            <person name="Zhou Q."/>
            <person name="Bi G."/>
            <person name="Li C."/>
            <person name="Du R."/>
            <person name="Wang X."/>
            <person name="Sun T."/>
            <person name="Guo L."/>
            <person name="Liang H."/>
            <person name="Lu P."/>
            <person name="Wu Y."/>
            <person name="Zhang Z."/>
            <person name="Ro D.K."/>
            <person name="Shang Y."/>
            <person name="Huang S."/>
            <person name="Yan J."/>
        </authorList>
    </citation>
    <scope>NUCLEOTIDE SEQUENCE [LARGE SCALE GENOMIC DNA]</scope>
    <source>
        <strain evidence="4">Ta-2019</strain>
    </source>
</reference>
<dbReference type="OMA" id="IVCTIRG"/>
<keyword evidence="5" id="KW-1185">Reference proteome</keyword>
<evidence type="ECO:0000256" key="3">
    <source>
        <dbReference type="ARBA" id="ARBA00022801"/>
    </source>
</evidence>
<evidence type="ECO:0008006" key="6">
    <source>
        <dbReference type="Google" id="ProtNLM"/>
    </source>
</evidence>
<accession>A0AA38G6T1</accession>
<dbReference type="InterPro" id="IPR009003">
    <property type="entry name" value="Peptidase_S1_PA"/>
</dbReference>
<gene>
    <name evidence="4" type="ORF">KI387_024992</name>
</gene>
<evidence type="ECO:0000313" key="4">
    <source>
        <dbReference type="EMBL" id="KAH9316365.1"/>
    </source>
</evidence>
<dbReference type="PANTHER" id="PTHR43343:SF6">
    <property type="entry name" value="PROTEASE DO-LIKE 5, CHLOROPLASTIC ISOFORM X1"/>
    <property type="match status" value="1"/>
</dbReference>
<dbReference type="SUPFAM" id="SSF50494">
    <property type="entry name" value="Trypsin-like serine proteases"/>
    <property type="match status" value="1"/>
</dbReference>
<dbReference type="Gene3D" id="2.40.10.10">
    <property type="entry name" value="Trypsin-like serine proteases"/>
    <property type="match status" value="2"/>
</dbReference>
<comment type="caution">
    <text evidence="4">The sequence shown here is derived from an EMBL/GenBank/DDBJ whole genome shotgun (WGS) entry which is preliminary data.</text>
</comment>
<dbReference type="GO" id="GO:0006508">
    <property type="term" value="P:proteolysis"/>
    <property type="evidence" value="ECO:0007669"/>
    <property type="project" value="UniProtKB-KW"/>
</dbReference>
<evidence type="ECO:0000256" key="2">
    <source>
        <dbReference type="ARBA" id="ARBA00022670"/>
    </source>
</evidence>
<dbReference type="InterPro" id="IPR001940">
    <property type="entry name" value="Peptidase_S1C"/>
</dbReference>
<dbReference type="PANTHER" id="PTHR43343">
    <property type="entry name" value="PEPTIDASE S12"/>
    <property type="match status" value="1"/>
</dbReference>
<organism evidence="4 5">
    <name type="scientific">Taxus chinensis</name>
    <name type="common">Chinese yew</name>
    <name type="synonym">Taxus wallichiana var. chinensis</name>
    <dbReference type="NCBI Taxonomy" id="29808"/>
    <lineage>
        <taxon>Eukaryota</taxon>
        <taxon>Viridiplantae</taxon>
        <taxon>Streptophyta</taxon>
        <taxon>Embryophyta</taxon>
        <taxon>Tracheophyta</taxon>
        <taxon>Spermatophyta</taxon>
        <taxon>Pinopsida</taxon>
        <taxon>Pinidae</taxon>
        <taxon>Conifers II</taxon>
        <taxon>Cupressales</taxon>
        <taxon>Taxaceae</taxon>
        <taxon>Taxus</taxon>
    </lineage>
</organism>
<feature type="non-terminal residue" evidence="4">
    <location>
        <position position="263"/>
    </location>
</feature>
<dbReference type="Pfam" id="PF13365">
    <property type="entry name" value="Trypsin_2"/>
    <property type="match status" value="1"/>
</dbReference>
<keyword evidence="2" id="KW-0645">Protease</keyword>
<sequence>IVRMNARTSGWQLNAAAVPSAFFHMQRIRRHPVRVSSFNAEKFSPPSSVLSRRATTLGLLLLPSLVQTSVPFPCKAENGEDDQQEEDRVVRLFQDTTRSVVSIKVIEVLNPKTVNQSLISELTDAKVEGTGSGFVWDKLGHIVTNYHVVAKLASDTTGRQRCEVSLLDTDGKVIVKGGQLIGVDAAHDLAVLKVDVPESSLNPASIGTSQSLRVGQSCFAIGNPYGYDHTLTSGVVSGLRREIPSPIGRPILGAIQTDGSNKC</sequence>
<feature type="non-terminal residue" evidence="4">
    <location>
        <position position="1"/>
    </location>
</feature>
<name>A0AA38G6T1_TAXCH</name>
<dbReference type="InterPro" id="IPR051201">
    <property type="entry name" value="Chloro_Bact_Ser_Proteases"/>
</dbReference>
<comment type="similarity">
    <text evidence="1">Belongs to the peptidase S1C family.</text>
</comment>
<keyword evidence="3" id="KW-0378">Hydrolase</keyword>
<dbReference type="EMBL" id="JAHRHJ020000005">
    <property type="protein sequence ID" value="KAH9316365.1"/>
    <property type="molecule type" value="Genomic_DNA"/>
</dbReference>